<feature type="region of interest" description="Disordered" evidence="1">
    <location>
        <begin position="1"/>
        <end position="24"/>
    </location>
</feature>
<protein>
    <submittedName>
        <fullName evidence="2">Protein F</fullName>
    </submittedName>
</protein>
<proteinExistence type="predicted"/>
<feature type="compositionally biased region" description="Polar residues" evidence="1">
    <location>
        <begin position="14"/>
        <end position="24"/>
    </location>
</feature>
<evidence type="ECO:0000313" key="2">
    <source>
        <dbReference type="EMBL" id="AGZ85608.1"/>
    </source>
</evidence>
<feature type="region of interest" description="Disordered" evidence="1">
    <location>
        <begin position="49"/>
        <end position="77"/>
    </location>
</feature>
<evidence type="ECO:0000256" key="1">
    <source>
        <dbReference type="SAM" id="MobiDB-lite"/>
    </source>
</evidence>
<dbReference type="EMBL" id="JQ061410">
    <property type="protein sequence ID" value="AGZ85608.1"/>
    <property type="molecule type" value="Genomic_RNA"/>
</dbReference>
<sequence length="161" mass="16777">MSTNPKPQRKPKETQTAAHRTSSSRVAVRSLAEFTCCRAGAPGWVCARRGRLPSDPSRVEGASPSRKIGAPPASPGESQDILGLCMATRAAAGQVGSCPPAGLVLLGAPPTPGIDHVIWARSSTPLRVVLPTSWGTSPSLAPQLEASPEPWHMVLGSWKTG</sequence>
<reference evidence="2" key="1">
    <citation type="submission" date="2011-11" db="EMBL/GenBank/DDBJ databases">
        <authorList>
            <person name="Honegger J."/>
            <person name="Kim S."/>
            <person name="Price A."/>
            <person name="Mateu G."/>
            <person name="Kohout J."/>
            <person name="Prasad M."/>
            <person name="Lemon S."/>
            <person name="Grakoui A."/>
            <person name="Walker C."/>
        </authorList>
    </citation>
    <scope>NUCLEOTIDE SEQUENCE</scope>
    <source>
        <strain evidence="2">M001_A_AC4</strain>
    </source>
</reference>
<organism evidence="2">
    <name type="scientific">Hepacivirus hominis</name>
    <dbReference type="NCBI Taxonomy" id="3052230"/>
    <lineage>
        <taxon>Viruses</taxon>
        <taxon>Riboviria</taxon>
        <taxon>Orthornavirae</taxon>
        <taxon>Kitrinoviricota</taxon>
        <taxon>Flasuviricetes</taxon>
        <taxon>Amarillovirales</taxon>
        <taxon>Flaviviridae</taxon>
        <taxon>Hepacivirus</taxon>
    </lineage>
</organism>
<name>U5Y635_9HEPC</name>
<gene>
    <name evidence="2" type="primary">gp2</name>
</gene>
<accession>U5Y635</accession>
<reference evidence="2" key="2">
    <citation type="journal article" date="2013" name="Nat. Med.">
        <title>Loss of immune escape mutations during persistent HCV infection in pregnancy enhances replication of vertically transmitted viruses.</title>
        <authorList>
            <person name="Honegger J.R."/>
            <person name="Kim S."/>
            <person name="Price A.A."/>
            <person name="Kohout J.A."/>
            <person name="McKnight K.L."/>
            <person name="Prasad M.R."/>
            <person name="Lemon S.M."/>
            <person name="Grakoui A."/>
            <person name="Walker C.M."/>
        </authorList>
    </citation>
    <scope>NUCLEOTIDE SEQUENCE</scope>
    <source>
        <strain evidence="2">M001_A_AC4</strain>
    </source>
</reference>